<feature type="domain" description="F-box" evidence="1">
    <location>
        <begin position="129"/>
        <end position="178"/>
    </location>
</feature>
<dbReference type="Pfam" id="PF00646">
    <property type="entry name" value="F-box"/>
    <property type="match status" value="1"/>
</dbReference>
<protein>
    <recommendedName>
        <fullName evidence="1">F-box domain-containing protein</fullName>
    </recommendedName>
</protein>
<dbReference type="InterPro" id="IPR040161">
    <property type="entry name" value="FB224"/>
</dbReference>
<sequence>MPPPGLHSLIVYDNFEWKTAQKSHENYQNICDLLKIPVISLEEYETEFYGILKEIYHPKLIFRNLAKIDNLKLGIISDVLAGKSIEKSYEDLSETFGAENIDDLNFFWNYRFYHRCYDLDHDQKLDPERKDFLNLPIEIHHKILENLDVKSRFTIRKVSRSLRDIIDSQRVDYSYMSIDFGKKSIRLKLNDFRLNYSESSCADFLAEWASPDAEKIEILDKNFQKMALKDLEIVLKSAKTVDLFVVHFEGSSSKFQFESFLKAMENTTFDVKQTFIQVKRSGEALKILSHFKPGKLEYISSKSFDKNGNLNNLVEMEQFKKAKELYIEEYGIPDFSLIDRFFGFKKFVVRLDDIQTKEVILVQTALEKLPNDRHWTFYSDNLVCWNVEQAIDPSRIIELDDQDFLTFYETKIPNSEDYISFVLVEWDHHFTMKKHQ</sequence>
<accession>A0A2G5SIF3</accession>
<proteinExistence type="predicted"/>
<gene>
    <name evidence="2" type="ORF">B9Z55_026895</name>
</gene>
<organism evidence="2 3">
    <name type="scientific">Caenorhabditis nigoni</name>
    <dbReference type="NCBI Taxonomy" id="1611254"/>
    <lineage>
        <taxon>Eukaryota</taxon>
        <taxon>Metazoa</taxon>
        <taxon>Ecdysozoa</taxon>
        <taxon>Nematoda</taxon>
        <taxon>Chromadorea</taxon>
        <taxon>Rhabditida</taxon>
        <taxon>Rhabditina</taxon>
        <taxon>Rhabditomorpha</taxon>
        <taxon>Rhabditoidea</taxon>
        <taxon>Rhabditidae</taxon>
        <taxon>Peloderinae</taxon>
        <taxon>Caenorhabditis</taxon>
    </lineage>
</organism>
<reference evidence="3" key="1">
    <citation type="submission" date="2017-10" db="EMBL/GenBank/DDBJ databases">
        <title>Rapid genome shrinkage in a self-fertile nematode reveals novel sperm competition proteins.</title>
        <authorList>
            <person name="Yin D."/>
            <person name="Schwarz E.M."/>
            <person name="Thomas C.G."/>
            <person name="Felde R.L."/>
            <person name="Korf I.F."/>
            <person name="Cutter A.D."/>
            <person name="Schartner C.M."/>
            <person name="Ralston E.J."/>
            <person name="Meyer B.J."/>
            <person name="Haag E.S."/>
        </authorList>
    </citation>
    <scope>NUCLEOTIDE SEQUENCE [LARGE SCALE GENOMIC DNA]</scope>
    <source>
        <strain evidence="3">JU1422</strain>
    </source>
</reference>
<evidence type="ECO:0000259" key="1">
    <source>
        <dbReference type="PROSITE" id="PS50181"/>
    </source>
</evidence>
<dbReference type="PROSITE" id="PS50181">
    <property type="entry name" value="FBOX"/>
    <property type="match status" value="1"/>
</dbReference>
<dbReference type="AlphaFoldDB" id="A0A2G5SIF3"/>
<comment type="caution">
    <text evidence="2">The sequence shown here is derived from an EMBL/GenBank/DDBJ whole genome shotgun (WGS) entry which is preliminary data.</text>
</comment>
<evidence type="ECO:0000313" key="3">
    <source>
        <dbReference type="Proteomes" id="UP000230233"/>
    </source>
</evidence>
<dbReference type="InterPro" id="IPR036047">
    <property type="entry name" value="F-box-like_dom_sf"/>
</dbReference>
<dbReference type="PANTHER" id="PTHR23015:SF4">
    <property type="entry name" value="DUF38 DOMAIN-CONTAINING PROTEIN-RELATED"/>
    <property type="match status" value="1"/>
</dbReference>
<dbReference type="Pfam" id="PF01827">
    <property type="entry name" value="FTH"/>
    <property type="match status" value="1"/>
</dbReference>
<dbReference type="CDD" id="cd22150">
    <property type="entry name" value="F-box_CeFBXA-like"/>
    <property type="match status" value="1"/>
</dbReference>
<dbReference type="SMART" id="SM00256">
    <property type="entry name" value="FBOX"/>
    <property type="match status" value="1"/>
</dbReference>
<dbReference type="SUPFAM" id="SSF81383">
    <property type="entry name" value="F-box domain"/>
    <property type="match status" value="1"/>
</dbReference>
<dbReference type="InterPro" id="IPR002900">
    <property type="entry name" value="DUF38/FTH_CAE_spp"/>
</dbReference>
<dbReference type="InterPro" id="IPR001810">
    <property type="entry name" value="F-box_dom"/>
</dbReference>
<name>A0A2G5SIF3_9PELO</name>
<dbReference type="Proteomes" id="UP000230233">
    <property type="component" value="Unassembled WGS sequence"/>
</dbReference>
<keyword evidence="3" id="KW-1185">Reference proteome</keyword>
<dbReference type="GO" id="GO:0045087">
    <property type="term" value="P:innate immune response"/>
    <property type="evidence" value="ECO:0007669"/>
    <property type="project" value="TreeGrafter"/>
</dbReference>
<dbReference type="EMBL" id="PDUG01000007">
    <property type="protein sequence ID" value="PIC14661.1"/>
    <property type="molecule type" value="Genomic_DNA"/>
</dbReference>
<dbReference type="PANTHER" id="PTHR23015">
    <property type="entry name" value="UNCHARACTERIZED C.ELEGANS PROTEIN"/>
    <property type="match status" value="1"/>
</dbReference>
<dbReference type="OrthoDB" id="3256413at2759"/>
<evidence type="ECO:0000313" key="2">
    <source>
        <dbReference type="EMBL" id="PIC14661.1"/>
    </source>
</evidence>